<dbReference type="Proteomes" id="UP001362999">
    <property type="component" value="Unassembled WGS sequence"/>
</dbReference>
<dbReference type="EMBL" id="JAWWNJ010000090">
    <property type="protein sequence ID" value="KAK6997466.1"/>
    <property type="molecule type" value="Genomic_DNA"/>
</dbReference>
<keyword evidence="2" id="KW-1185">Reference proteome</keyword>
<organism evidence="1 2">
    <name type="scientific">Favolaschia claudopus</name>
    <dbReference type="NCBI Taxonomy" id="2862362"/>
    <lineage>
        <taxon>Eukaryota</taxon>
        <taxon>Fungi</taxon>
        <taxon>Dikarya</taxon>
        <taxon>Basidiomycota</taxon>
        <taxon>Agaricomycotina</taxon>
        <taxon>Agaricomycetes</taxon>
        <taxon>Agaricomycetidae</taxon>
        <taxon>Agaricales</taxon>
        <taxon>Marasmiineae</taxon>
        <taxon>Mycenaceae</taxon>
        <taxon>Favolaschia</taxon>
    </lineage>
</organism>
<sequence>MWEQNHRLVTEFGYSALYWKNRSETTACGHLTVYGYEKYRNGNHVPDNREVLLLL</sequence>
<protein>
    <submittedName>
        <fullName evidence="1">Uncharacterized protein</fullName>
    </submittedName>
</protein>
<evidence type="ECO:0000313" key="2">
    <source>
        <dbReference type="Proteomes" id="UP001362999"/>
    </source>
</evidence>
<accession>A0AAW0A2J7</accession>
<name>A0AAW0A2J7_9AGAR</name>
<proteinExistence type="predicted"/>
<evidence type="ECO:0000313" key="1">
    <source>
        <dbReference type="EMBL" id="KAK6997466.1"/>
    </source>
</evidence>
<reference evidence="1 2" key="1">
    <citation type="journal article" date="2024" name="J Genomics">
        <title>Draft genome sequencing and assembly of Favolaschia claudopus CIRM-BRFM 2984 isolated from oak limbs.</title>
        <authorList>
            <person name="Navarro D."/>
            <person name="Drula E."/>
            <person name="Chaduli D."/>
            <person name="Cazenave R."/>
            <person name="Ahrendt S."/>
            <person name="Wang J."/>
            <person name="Lipzen A."/>
            <person name="Daum C."/>
            <person name="Barry K."/>
            <person name="Grigoriev I.V."/>
            <person name="Favel A."/>
            <person name="Rosso M.N."/>
            <person name="Martin F."/>
        </authorList>
    </citation>
    <scope>NUCLEOTIDE SEQUENCE [LARGE SCALE GENOMIC DNA]</scope>
    <source>
        <strain evidence="1 2">CIRM-BRFM 2984</strain>
    </source>
</reference>
<gene>
    <name evidence="1" type="ORF">R3P38DRAFT_3059183</name>
</gene>
<comment type="caution">
    <text evidence="1">The sequence shown here is derived from an EMBL/GenBank/DDBJ whole genome shotgun (WGS) entry which is preliminary data.</text>
</comment>
<dbReference type="AlphaFoldDB" id="A0AAW0A2J7"/>